<reference evidence="4" key="1">
    <citation type="submission" date="2015-06" db="EMBL/GenBank/DDBJ databases">
        <authorList>
            <person name="Parisi A."/>
            <person name="Chiara M."/>
            <person name="Florio D."/>
            <person name="Miccolupo A."/>
            <person name="Manzari C."/>
            <person name="Mion D."/>
            <person name="Caruso M."/>
            <person name="D'erchia A.M."/>
            <person name="Zanoni R."/>
        </authorList>
    </citation>
    <scope>NUCLEOTIDE SEQUENCE [LARGE SCALE GENOMIC DNA]</scope>
    <source>
        <strain evidence="4">73/13</strain>
    </source>
</reference>
<evidence type="ECO:0000313" key="3">
    <source>
        <dbReference type="EMBL" id="PHY91778.1"/>
    </source>
</evidence>
<accession>A0A2G4R5D9</accession>
<organism evidence="3 4">
    <name type="scientific">Campylobacter vulpis</name>
    <dbReference type="NCBI Taxonomy" id="1655500"/>
    <lineage>
        <taxon>Bacteria</taxon>
        <taxon>Pseudomonadati</taxon>
        <taxon>Campylobacterota</taxon>
        <taxon>Epsilonproteobacteria</taxon>
        <taxon>Campylobacterales</taxon>
        <taxon>Campylobacteraceae</taxon>
        <taxon>Campylobacter</taxon>
    </lineage>
</organism>
<reference evidence="2 5" key="4">
    <citation type="journal article" date="2021" name="Syst. Appl. Microbiol.">
        <title>nCampylobacter vulpis sp. nov. isolated from wild red foxes.</title>
        <authorList>
            <person name="Parisi A."/>
            <person name="Chiara M."/>
            <person name="Caffara M."/>
            <person name="Mion D."/>
            <person name="Miller W.G."/>
            <person name="Caruso M."/>
            <person name="Manzari C."/>
            <person name="Florio D."/>
            <person name="Capozzi L."/>
            <person name="D'Erchia A.M."/>
            <person name="Manzulli V."/>
            <person name="Zanoni R.G."/>
        </authorList>
    </citation>
    <scope>NUCLEOTIDE SEQUENCE [LARGE SCALE GENOMIC DNA]</scope>
    <source>
        <strain evidence="2 5">52/13</strain>
    </source>
</reference>
<dbReference type="Proteomes" id="UP000811399">
    <property type="component" value="Unassembled WGS sequence"/>
</dbReference>
<evidence type="ECO:0000256" key="1">
    <source>
        <dbReference type="SAM" id="Phobius"/>
    </source>
</evidence>
<evidence type="ECO:0000313" key="2">
    <source>
        <dbReference type="EMBL" id="MBS4241203.1"/>
    </source>
</evidence>
<dbReference type="EMBL" id="VJYU01000015">
    <property type="protein sequence ID" value="MBS4241203.1"/>
    <property type="molecule type" value="Genomic_DNA"/>
</dbReference>
<dbReference type="OrthoDB" id="5363191at2"/>
<keyword evidence="1" id="KW-0812">Transmembrane</keyword>
<dbReference type="AlphaFoldDB" id="A0A2G4R5D9"/>
<comment type="caution">
    <text evidence="3">The sequence shown here is derived from an EMBL/GenBank/DDBJ whole genome shotgun (WGS) entry which is preliminary data.</text>
</comment>
<proteinExistence type="predicted"/>
<sequence length="114" mass="13194">MAKILIFILIILCLALISFALRKKLGKKTKPFFIALLVIFIIFAVIFENKNLKLSDKKQDLLYAFHQGKVLKCKDFNVSKEHFNYEFGTSSFIAKSKEFKGVVLDIRKCELDDE</sequence>
<reference evidence="3" key="2">
    <citation type="submission" date="2015-06" db="EMBL/GenBank/DDBJ databases">
        <authorList>
            <person name="Hoefler B.C."/>
            <person name="Straight P.D."/>
        </authorList>
    </citation>
    <scope>NUCLEOTIDE SEQUENCE [LARGE SCALE GENOMIC DNA]</scope>
    <source>
        <strain evidence="3">73/13</strain>
    </source>
</reference>
<dbReference type="EMBL" id="LDWY01000019">
    <property type="protein sequence ID" value="PHY91778.1"/>
    <property type="molecule type" value="Genomic_DNA"/>
</dbReference>
<keyword evidence="5" id="KW-1185">Reference proteome</keyword>
<name>A0A2G4R5D9_9BACT</name>
<keyword evidence="1" id="KW-0472">Membrane</keyword>
<protein>
    <submittedName>
        <fullName evidence="3">Membrane protein</fullName>
    </submittedName>
</protein>
<dbReference type="RefSeq" id="WP_099461048.1">
    <property type="nucleotide sequence ID" value="NZ_LDWY01000019.1"/>
</dbReference>
<evidence type="ECO:0000313" key="4">
    <source>
        <dbReference type="Proteomes" id="UP000237472"/>
    </source>
</evidence>
<reference evidence="2" key="3">
    <citation type="submission" date="2019-07" db="EMBL/GenBank/DDBJ databases">
        <authorList>
            <person name="Miller W.G."/>
        </authorList>
    </citation>
    <scope>NUCLEOTIDE SEQUENCE</scope>
    <source>
        <strain evidence="2">52/13</strain>
    </source>
</reference>
<keyword evidence="1" id="KW-1133">Transmembrane helix</keyword>
<gene>
    <name evidence="3" type="ORF">AA994_01735</name>
    <name evidence="2" type="ORF">CVU5213_05640</name>
</gene>
<dbReference type="Proteomes" id="UP000237472">
    <property type="component" value="Unassembled WGS sequence"/>
</dbReference>
<evidence type="ECO:0000313" key="5">
    <source>
        <dbReference type="Proteomes" id="UP000811399"/>
    </source>
</evidence>
<feature type="transmembrane region" description="Helical" evidence="1">
    <location>
        <begin position="32"/>
        <end position="49"/>
    </location>
</feature>